<dbReference type="Pfam" id="PF01047">
    <property type="entry name" value="MarR"/>
    <property type="match status" value="1"/>
</dbReference>
<dbReference type="Proteomes" id="UP000198860">
    <property type="component" value="Unassembled WGS sequence"/>
</dbReference>
<organism evidence="5 6">
    <name type="scientific">Halobacillus aidingensis</name>
    <dbReference type="NCBI Taxonomy" id="240303"/>
    <lineage>
        <taxon>Bacteria</taxon>
        <taxon>Bacillati</taxon>
        <taxon>Bacillota</taxon>
        <taxon>Bacilli</taxon>
        <taxon>Bacillales</taxon>
        <taxon>Bacillaceae</taxon>
        <taxon>Halobacillus</taxon>
    </lineage>
</organism>
<comment type="similarity">
    <text evidence="2">Belongs to the ROK (NagC/XylR) family.</text>
</comment>
<dbReference type="STRING" id="240303.SAMN05421677_11345"/>
<keyword evidence="6" id="KW-1185">Reference proteome</keyword>
<dbReference type="RefSeq" id="WP_089652978.1">
    <property type="nucleotide sequence ID" value="NZ_FNIZ01000013.1"/>
</dbReference>
<evidence type="ECO:0000256" key="1">
    <source>
        <dbReference type="ARBA" id="ARBA00002486"/>
    </source>
</evidence>
<dbReference type="GO" id="GO:0003700">
    <property type="term" value="F:DNA-binding transcription factor activity"/>
    <property type="evidence" value="ECO:0007669"/>
    <property type="project" value="InterPro"/>
</dbReference>
<dbReference type="InterPro" id="IPR036388">
    <property type="entry name" value="WH-like_DNA-bd_sf"/>
</dbReference>
<dbReference type="PANTHER" id="PTHR18964">
    <property type="entry name" value="ROK (REPRESSOR, ORF, KINASE) FAMILY"/>
    <property type="match status" value="1"/>
</dbReference>
<dbReference type="PANTHER" id="PTHR18964:SF149">
    <property type="entry name" value="BIFUNCTIONAL UDP-N-ACETYLGLUCOSAMINE 2-EPIMERASE_N-ACETYLMANNOSAMINE KINASE"/>
    <property type="match status" value="1"/>
</dbReference>
<dbReference type="InterPro" id="IPR000600">
    <property type="entry name" value="ROK"/>
</dbReference>
<dbReference type="EMBL" id="FNIZ01000013">
    <property type="protein sequence ID" value="SDP18015.1"/>
    <property type="molecule type" value="Genomic_DNA"/>
</dbReference>
<keyword evidence="3" id="KW-0859">Xylose metabolism</keyword>
<comment type="function">
    <text evidence="1">Transcriptional repressor of xylose-utilizing enzymes.</text>
</comment>
<evidence type="ECO:0000259" key="4">
    <source>
        <dbReference type="Pfam" id="PF01047"/>
    </source>
</evidence>
<dbReference type="InterPro" id="IPR043129">
    <property type="entry name" value="ATPase_NBD"/>
</dbReference>
<evidence type="ECO:0000313" key="5">
    <source>
        <dbReference type="EMBL" id="SDP18015.1"/>
    </source>
</evidence>
<dbReference type="AlphaFoldDB" id="A0A1H0QLT9"/>
<dbReference type="InterPro" id="IPR000835">
    <property type="entry name" value="HTH_MarR-typ"/>
</dbReference>
<name>A0A1H0QLT9_HALAD</name>
<dbReference type="OrthoDB" id="9796533at2"/>
<dbReference type="Gene3D" id="3.30.420.40">
    <property type="match status" value="2"/>
</dbReference>
<feature type="domain" description="HTH marR-type" evidence="4">
    <location>
        <begin position="12"/>
        <end position="56"/>
    </location>
</feature>
<reference evidence="6" key="1">
    <citation type="submission" date="2016-10" db="EMBL/GenBank/DDBJ databases">
        <authorList>
            <person name="Varghese N."/>
            <person name="Submissions S."/>
        </authorList>
    </citation>
    <scope>NUCLEOTIDE SEQUENCE [LARGE SCALE GENOMIC DNA]</scope>
    <source>
        <strain evidence="6">CGMCC 1.3703</strain>
    </source>
</reference>
<evidence type="ECO:0000256" key="3">
    <source>
        <dbReference type="ARBA" id="ARBA00022629"/>
    </source>
</evidence>
<dbReference type="InterPro" id="IPR036390">
    <property type="entry name" value="WH_DNA-bd_sf"/>
</dbReference>
<keyword evidence="5" id="KW-0418">Kinase</keyword>
<keyword evidence="5" id="KW-0808">Transferase</keyword>
<dbReference type="GO" id="GO:0042732">
    <property type="term" value="P:D-xylose metabolic process"/>
    <property type="evidence" value="ECO:0007669"/>
    <property type="project" value="UniProtKB-KW"/>
</dbReference>
<dbReference type="SUPFAM" id="SSF46785">
    <property type="entry name" value="Winged helix' DNA-binding domain"/>
    <property type="match status" value="1"/>
</dbReference>
<dbReference type="SUPFAM" id="SSF53067">
    <property type="entry name" value="Actin-like ATPase domain"/>
    <property type="match status" value="1"/>
</dbReference>
<dbReference type="Pfam" id="PF00480">
    <property type="entry name" value="ROK"/>
    <property type="match status" value="1"/>
</dbReference>
<sequence>MQKGDAAYIKNMNKKLVLKCIRDHEPISRSEISKKIHMSKPSVSLLVENLIQEGWVLETGPGKSTVTGGRKPVQLVFNPESSYVIGVDIGGTKIASGITCLKGHIYAYREFATKDYLEGDLLKRLKEDVHDMLKELNLSVHDIMGMGMGVPGVTNVKEGIVVDAPSLKWVNYPVRERASQYFPFPIYVENDVNTSVLGEHWVGAGKALDHIIYIAVGTGIGSGMILNGKLYRGSSYSAGEMGYLVTDAQKAKGYQPTFKGYGFLESIASGASIGKRLSERKNKNMTAKEAFELRRQGDQDAMEIVDTAVEHLGFGIANYISLFNPELVIIGGGVSGSFDEFEKTLSRIVEEFTPESCKVVPSTFGREAGIVGAVALFLKEYESVIQI</sequence>
<accession>A0A1H0QLT9</accession>
<keyword evidence="3" id="KW-0119">Carbohydrate metabolism</keyword>
<dbReference type="Gene3D" id="1.10.10.10">
    <property type="entry name" value="Winged helix-like DNA-binding domain superfamily/Winged helix DNA-binding domain"/>
    <property type="match status" value="1"/>
</dbReference>
<gene>
    <name evidence="5" type="ORF">SAMN05421677_11345</name>
</gene>
<evidence type="ECO:0000256" key="2">
    <source>
        <dbReference type="ARBA" id="ARBA00006479"/>
    </source>
</evidence>
<protein>
    <submittedName>
        <fullName evidence="5">Glucokinase</fullName>
    </submittedName>
</protein>
<dbReference type="GO" id="GO:0016301">
    <property type="term" value="F:kinase activity"/>
    <property type="evidence" value="ECO:0007669"/>
    <property type="project" value="UniProtKB-KW"/>
</dbReference>
<evidence type="ECO:0000313" key="6">
    <source>
        <dbReference type="Proteomes" id="UP000198860"/>
    </source>
</evidence>
<proteinExistence type="inferred from homology"/>